<feature type="repeat" description="ANK" evidence="3">
    <location>
        <begin position="992"/>
        <end position="1024"/>
    </location>
</feature>
<evidence type="ECO:0000313" key="7">
    <source>
        <dbReference type="Proteomes" id="UP001373714"/>
    </source>
</evidence>
<evidence type="ECO:0000256" key="4">
    <source>
        <dbReference type="SAM" id="Phobius"/>
    </source>
</evidence>
<feature type="signal peptide" evidence="5">
    <location>
        <begin position="1"/>
        <end position="18"/>
    </location>
</feature>
<feature type="repeat" description="ANK" evidence="3">
    <location>
        <begin position="1438"/>
        <end position="1470"/>
    </location>
</feature>
<feature type="repeat" description="ANK" evidence="3">
    <location>
        <begin position="1026"/>
        <end position="1058"/>
    </location>
</feature>
<feature type="repeat" description="ANK" evidence="3">
    <location>
        <begin position="1207"/>
        <end position="1234"/>
    </location>
</feature>
<gene>
    <name evidence="6" type="ORF">TWF730_003931</name>
</gene>
<evidence type="ECO:0000313" key="6">
    <source>
        <dbReference type="EMBL" id="KAK6333748.1"/>
    </source>
</evidence>
<dbReference type="SUPFAM" id="SSF48403">
    <property type="entry name" value="Ankyrin repeat"/>
    <property type="match status" value="2"/>
</dbReference>
<protein>
    <submittedName>
        <fullName evidence="6">Uncharacterized protein</fullName>
    </submittedName>
</protein>
<feature type="repeat" description="ANK" evidence="3">
    <location>
        <begin position="1235"/>
        <end position="1267"/>
    </location>
</feature>
<feature type="repeat" description="ANK" evidence="3">
    <location>
        <begin position="1334"/>
        <end position="1366"/>
    </location>
</feature>
<evidence type="ECO:0000256" key="2">
    <source>
        <dbReference type="ARBA" id="ARBA00023043"/>
    </source>
</evidence>
<dbReference type="Proteomes" id="UP001373714">
    <property type="component" value="Unassembled WGS sequence"/>
</dbReference>
<dbReference type="InterPro" id="IPR002110">
    <property type="entry name" value="Ankyrin_rpt"/>
</dbReference>
<dbReference type="Pfam" id="PF00023">
    <property type="entry name" value="Ank"/>
    <property type="match status" value="1"/>
</dbReference>
<feature type="repeat" description="ANK" evidence="3">
    <location>
        <begin position="1370"/>
        <end position="1404"/>
    </location>
</feature>
<keyword evidence="4" id="KW-1133">Transmembrane helix</keyword>
<dbReference type="EMBL" id="JAVHNS010000016">
    <property type="protein sequence ID" value="KAK6333748.1"/>
    <property type="molecule type" value="Genomic_DNA"/>
</dbReference>
<comment type="caution">
    <text evidence="6">The sequence shown here is derived from an EMBL/GenBank/DDBJ whole genome shotgun (WGS) entry which is preliminary data.</text>
</comment>
<evidence type="ECO:0000256" key="1">
    <source>
        <dbReference type="ARBA" id="ARBA00022737"/>
    </source>
</evidence>
<sequence length="1534" mass="168820">MAPLGLLTAVVSAIRVCGTPSMRAFIGRAQESPGTAEVELLSCTSETTAELFNEGGIARVFGEPRILEVMVKARDDGSNALTVGLFSDVRGPYWKEIGISSRDLLMRLRGGVGHMDLEKKLKSRYHRPNLSLNVGITQLPKLVTYSAAVFGVILQTGMLIFAALTVYTYPNTFLTAAEKPAEPYAFPMTFSGTVLVCIGMFLCAFIIERSTDEVHYQQRDTDPRNKCKIYWVQPGGQSIGDQVFGSFIGYSEKPYYIRSTKADQGGGDVIILWVAVITSVLGFILQFVGLRAMHASVILFQVGATILMAIIRAMLRTQRLDSIQNVLGSYDSRNGGKHPFSQNPRLLHGHELDLLALHLFKADTMTMSLEKTAKLDVVPRQKRKSSNVRSNSLEINFDIGRGSPENVTQPLEAREQLTDITSSVKGPSWDDLDVRVASKQLSTAIEGVMEVLIALKESIIPPGEILRWEVCVNTTAVSSLNRPTILSHGEGTAVARQYDRDAYPLSTLSHGRSRAQEDPGGVPMSDTYALFIEKGEGLSWKARLSQLEALIGLWALSITIYDIRDGKEDEIIPNHRIISTKDFVKTNTWYHVWVQRRMTGVCGPVHKDLIYKTRNCTVDKHLFGRLGPLTAGEPDPEVFAVKTQNSTIEMCAQDLFMFFLSAALQDIDDIKGNTETRDHAGRNSIAMALQNSTVELLADRFETSGLGSREDAYMCIFPVLQHLNKMPNVSDVLDAVLTQCETYKRHGKWLDAEGLLQWLSKTSVVVESHTALEALAELYYAAMRELDASVSNLGFTGLSKMLKENSDPDILPKIREYAWIGLRIAEERGLDDQKAQLLASGARDDLVPGYRYTPEANLNPIEWAKKNNLVMMKYLAGQKNVNLNVRDDDDGLSAIFWAIIHENTDMAILLFQHNVETNVSDKEGKMLLSYAAEHGLPTVLEILLKNNTLNVNAPDNLAGMTPLMFAAEKGFIECVRLLLAEQYLAIDRRDRYGLTAFHLATMKGHLEVVQLLLSHGAEITSEEPLKKLTALHMAANRGSTSIVEFLLDRGLDVDRPDATGRTPLDLASGSGHIEVVNILLKKGARVFATPWTTRDRQHGRSAIRSAATNGHLQVLKLLFGQQQSGTPAEKSQGWEDNRGICLYEGIINRHEDIVEYIMDPIAEQHLGQIYLKTTVVQVAIRTENLRMVQLLLRKRTIVDETKRTWELHSALGKGNLDIVNLIVDNGADINARSERGDVAIHIAAKRGDNHIVNFLLERGAVVSAASQNEQTALHYAAMYDRVEIARILIAHGADVHAMDISGKTPLYCAAEAGRSAVLDVLVGAGADGHAVISSGETALYVASSKGHEMIVKTLLQHGGHVGLNAYETRGLRTPLIAATDNVSPADGIVKLLLEAGASPNLKDASGETAIFKATRQGHYDTIQLLLKAGAELGIVDHNGRSVLFSAVETGQYAISKQLIDAGASVNAQDNIGQTPLFVCLKDEVKFYKVAELLLENGALVSREDKLGRTALHLAIAAGLRDFEILLRRELERQE</sequence>
<evidence type="ECO:0000256" key="5">
    <source>
        <dbReference type="SAM" id="SignalP"/>
    </source>
</evidence>
<keyword evidence="1" id="KW-0677">Repeat</keyword>
<dbReference type="PANTHER" id="PTHR24123">
    <property type="entry name" value="ANKYRIN REPEAT-CONTAINING"/>
    <property type="match status" value="1"/>
</dbReference>
<feature type="repeat" description="ANK" evidence="3">
    <location>
        <begin position="1405"/>
        <end position="1437"/>
    </location>
</feature>
<dbReference type="PANTHER" id="PTHR24123:SF33">
    <property type="entry name" value="PROTEIN HOS4"/>
    <property type="match status" value="1"/>
</dbReference>
<reference evidence="6 7" key="1">
    <citation type="submission" date="2019-10" db="EMBL/GenBank/DDBJ databases">
        <authorList>
            <person name="Palmer J.M."/>
        </authorList>
    </citation>
    <scope>NUCLEOTIDE SEQUENCE [LARGE SCALE GENOMIC DNA]</scope>
    <source>
        <strain evidence="6 7">TWF730</strain>
    </source>
</reference>
<keyword evidence="5" id="KW-0732">Signal</keyword>
<feature type="repeat" description="ANK" evidence="3">
    <location>
        <begin position="1301"/>
        <end position="1327"/>
    </location>
</feature>
<feature type="transmembrane region" description="Helical" evidence="4">
    <location>
        <begin position="297"/>
        <end position="315"/>
    </location>
</feature>
<dbReference type="PROSITE" id="PS50297">
    <property type="entry name" value="ANK_REP_REGION"/>
    <property type="match status" value="11"/>
</dbReference>
<dbReference type="PRINTS" id="PR01415">
    <property type="entry name" value="ANKYRIN"/>
</dbReference>
<feature type="repeat" description="ANK" evidence="3">
    <location>
        <begin position="1268"/>
        <end position="1300"/>
    </location>
</feature>
<evidence type="ECO:0000256" key="3">
    <source>
        <dbReference type="PROSITE-ProRule" id="PRU00023"/>
    </source>
</evidence>
<proteinExistence type="predicted"/>
<keyword evidence="4" id="KW-0812">Transmembrane</keyword>
<feature type="repeat" description="ANK" evidence="3">
    <location>
        <begin position="958"/>
        <end position="979"/>
    </location>
</feature>
<keyword evidence="7" id="KW-1185">Reference proteome</keyword>
<keyword evidence="4" id="KW-0472">Membrane</keyword>
<feature type="chain" id="PRO_5043676215" evidence="5">
    <location>
        <begin position="19"/>
        <end position="1534"/>
    </location>
</feature>
<dbReference type="InterPro" id="IPR051165">
    <property type="entry name" value="Multifunctional_ANK_Repeat"/>
</dbReference>
<organism evidence="6 7">
    <name type="scientific">Orbilia blumenaviensis</name>
    <dbReference type="NCBI Taxonomy" id="1796055"/>
    <lineage>
        <taxon>Eukaryota</taxon>
        <taxon>Fungi</taxon>
        <taxon>Dikarya</taxon>
        <taxon>Ascomycota</taxon>
        <taxon>Pezizomycotina</taxon>
        <taxon>Orbiliomycetes</taxon>
        <taxon>Orbiliales</taxon>
        <taxon>Orbiliaceae</taxon>
        <taxon>Orbilia</taxon>
    </lineage>
</organism>
<dbReference type="SMART" id="SM00248">
    <property type="entry name" value="ANK"/>
    <property type="match status" value="18"/>
</dbReference>
<dbReference type="Gene3D" id="1.25.40.20">
    <property type="entry name" value="Ankyrin repeat-containing domain"/>
    <property type="match status" value="6"/>
</dbReference>
<feature type="repeat" description="ANK" evidence="3">
    <location>
        <begin position="1059"/>
        <end position="1086"/>
    </location>
</feature>
<dbReference type="Pfam" id="PF12796">
    <property type="entry name" value="Ank_2"/>
    <property type="match status" value="6"/>
</dbReference>
<accession>A0AAV9U521</accession>
<dbReference type="PROSITE" id="PS50088">
    <property type="entry name" value="ANK_REPEAT"/>
    <property type="match status" value="12"/>
</dbReference>
<dbReference type="InterPro" id="IPR036770">
    <property type="entry name" value="Ankyrin_rpt-contain_sf"/>
</dbReference>
<keyword evidence="2 3" id="KW-0040">ANK repeat</keyword>
<feature type="transmembrane region" description="Helical" evidence="4">
    <location>
        <begin position="270"/>
        <end position="290"/>
    </location>
</feature>
<name>A0AAV9U521_9PEZI</name>
<feature type="transmembrane region" description="Helical" evidence="4">
    <location>
        <begin position="142"/>
        <end position="164"/>
    </location>
</feature>
<feature type="transmembrane region" description="Helical" evidence="4">
    <location>
        <begin position="184"/>
        <end position="207"/>
    </location>
</feature>